<dbReference type="EMBL" id="JAZDQJ010000009">
    <property type="protein sequence ID" value="MEE1933625.1"/>
    <property type="molecule type" value="Genomic_DNA"/>
</dbReference>
<name>A0ABU7HQ07_9PSED</name>
<sequence length="233" mass="26202">MPTENRSTEMISVPRELAEEVNEALLNHGHVVLTRGLQEALDVEQRQGEPVMWANAIGDTISSKVKAHNITLGGAPAKIAKHYVHPLYAHADAGEVERLRSIERVYDLREALLSQVKGERDRMIARTMELAAQLEERDALLRDLLDYDISPNARRRIEQELTSSAEPSAVECATCLDVGSQCMECEEAEFRELADRHFASADYRKTDAGVFIQDWMRHAYGAWCARGALDRKS</sequence>
<comment type="caution">
    <text evidence="1">The sequence shown here is derived from an EMBL/GenBank/DDBJ whole genome shotgun (WGS) entry which is preliminary data.</text>
</comment>
<organism evidence="1 2">
    <name type="scientific">Pseudomonas ulcerans</name>
    <dbReference type="NCBI Taxonomy" id="3115852"/>
    <lineage>
        <taxon>Bacteria</taxon>
        <taxon>Pseudomonadati</taxon>
        <taxon>Pseudomonadota</taxon>
        <taxon>Gammaproteobacteria</taxon>
        <taxon>Pseudomonadales</taxon>
        <taxon>Pseudomonadaceae</taxon>
        <taxon>Pseudomonas</taxon>
    </lineage>
</organism>
<protein>
    <recommendedName>
        <fullName evidence="3">Phage protein</fullName>
    </recommendedName>
</protein>
<reference evidence="1 2" key="1">
    <citation type="submission" date="2024-01" db="EMBL/GenBank/DDBJ databases">
        <title>Unpublished Manusciprt.</title>
        <authorList>
            <person name="Duman M."/>
            <person name="Valdes E.G."/>
            <person name="Ajmi N."/>
            <person name="Altun S."/>
            <person name="Saticioglu I.B."/>
        </authorList>
    </citation>
    <scope>NUCLEOTIDE SEQUENCE [LARGE SCALE GENOMIC DNA]</scope>
    <source>
        <strain evidence="1 2">148P</strain>
    </source>
</reference>
<evidence type="ECO:0000313" key="2">
    <source>
        <dbReference type="Proteomes" id="UP001335100"/>
    </source>
</evidence>
<dbReference type="RefSeq" id="WP_330074455.1">
    <property type="nucleotide sequence ID" value="NZ_JAZDQJ010000009.1"/>
</dbReference>
<gene>
    <name evidence="1" type="ORF">V0R50_10370</name>
</gene>
<dbReference type="Proteomes" id="UP001335100">
    <property type="component" value="Unassembled WGS sequence"/>
</dbReference>
<evidence type="ECO:0008006" key="3">
    <source>
        <dbReference type="Google" id="ProtNLM"/>
    </source>
</evidence>
<accession>A0ABU7HQ07</accession>
<proteinExistence type="predicted"/>
<evidence type="ECO:0000313" key="1">
    <source>
        <dbReference type="EMBL" id="MEE1933625.1"/>
    </source>
</evidence>
<keyword evidence="2" id="KW-1185">Reference proteome</keyword>